<organism evidence="6 7">
    <name type="scientific">Aspergillus bombycis</name>
    <dbReference type="NCBI Taxonomy" id="109264"/>
    <lineage>
        <taxon>Eukaryota</taxon>
        <taxon>Fungi</taxon>
        <taxon>Dikarya</taxon>
        <taxon>Ascomycota</taxon>
        <taxon>Pezizomycotina</taxon>
        <taxon>Eurotiomycetes</taxon>
        <taxon>Eurotiomycetidae</taxon>
        <taxon>Eurotiales</taxon>
        <taxon>Aspergillaceae</taxon>
        <taxon>Aspergillus</taxon>
    </lineage>
</organism>
<dbReference type="GO" id="GO:0006508">
    <property type="term" value="P:proteolysis"/>
    <property type="evidence" value="ECO:0007669"/>
    <property type="project" value="UniProtKB-KW"/>
</dbReference>
<dbReference type="RefSeq" id="XP_022393374.1">
    <property type="nucleotide sequence ID" value="XM_022528949.1"/>
</dbReference>
<dbReference type="Gene3D" id="3.40.630.10">
    <property type="entry name" value="Zn peptidases"/>
    <property type="match status" value="1"/>
</dbReference>
<keyword evidence="4" id="KW-0378">Hydrolase</keyword>
<dbReference type="InterPro" id="IPR001261">
    <property type="entry name" value="ArgE/DapE_CS"/>
</dbReference>
<keyword evidence="3" id="KW-0479">Metal-binding</keyword>
<dbReference type="InterPro" id="IPR051458">
    <property type="entry name" value="Cyt/Met_Dipeptidase"/>
</dbReference>
<gene>
    <name evidence="6" type="ORF">ABOM_001819</name>
</gene>
<proteinExistence type="inferred from homology"/>
<dbReference type="InterPro" id="IPR011650">
    <property type="entry name" value="Peptidase_M20_dimer"/>
</dbReference>
<keyword evidence="2" id="KW-0645">Protease</keyword>
<comment type="similarity">
    <text evidence="1">Belongs to the peptidase M20A family.</text>
</comment>
<evidence type="ECO:0000313" key="7">
    <source>
        <dbReference type="Proteomes" id="UP000179179"/>
    </source>
</evidence>
<evidence type="ECO:0000313" key="6">
    <source>
        <dbReference type="EMBL" id="OGM49657.1"/>
    </source>
</evidence>
<evidence type="ECO:0000256" key="2">
    <source>
        <dbReference type="ARBA" id="ARBA00022670"/>
    </source>
</evidence>
<dbReference type="PANTHER" id="PTHR43270:SF4">
    <property type="entry name" value="CARNOSINE DIPEPTIDASE 2, ISOFORM A"/>
    <property type="match status" value="1"/>
</dbReference>
<evidence type="ECO:0000256" key="1">
    <source>
        <dbReference type="ARBA" id="ARBA00006247"/>
    </source>
</evidence>
<keyword evidence="7" id="KW-1185">Reference proteome</keyword>
<dbReference type="GO" id="GO:0046872">
    <property type="term" value="F:metal ion binding"/>
    <property type="evidence" value="ECO:0007669"/>
    <property type="project" value="UniProtKB-KW"/>
</dbReference>
<dbReference type="Gene3D" id="3.30.70.360">
    <property type="match status" value="1"/>
</dbReference>
<dbReference type="PROSITE" id="PS00759">
    <property type="entry name" value="ARGE_DAPE_CPG2_2"/>
    <property type="match status" value="1"/>
</dbReference>
<feature type="domain" description="Peptidase M20 dimerisation" evidence="5">
    <location>
        <begin position="206"/>
        <end position="364"/>
    </location>
</feature>
<dbReference type="STRING" id="109264.A0A1F8AD99"/>
<dbReference type="Pfam" id="PF01546">
    <property type="entry name" value="Peptidase_M20"/>
    <property type="match status" value="1"/>
</dbReference>
<evidence type="ECO:0000256" key="3">
    <source>
        <dbReference type="ARBA" id="ARBA00022723"/>
    </source>
</evidence>
<sequence length="480" mass="53001">MASDLDKFFDSADELSSSFKERLGKAIHIKSVSSEADKKDELTKMAKFLADELNALGAQAEPKPLPNNLPPVIIAHYPKSPDQTKPTILIYGHYDVQPVTGQTWHYEPFELTQAGTGDDERYYGRGTTDDKGPVVAWVNVIEAHQNAGVDVPVNLRFCFEGMEESGSTGLAEYLASEDGRKVFEHVDASCISDNYWLGTKKPCLTYGLRGINYFKITISGPPTQLHSGLFGGIVYEPLTDLVILLSKLVDSQGNILVPGIQEDIEPLTEEEEKTYDTIDFTMQDFNNSIGPNTDYGIYNDPKRTLMARRRYPSLSIHGFDGSANGPETVTSIPPWVTGKFSIRTVPSMTTGQVSELVTNYLKGVFEQLNSKNHLDIKMTDSGEWWRTDPEVKNFKAAELATQKVWDNVTPDLTREGGSIPVALDIQKGLGSDKSLMLLPIGTSSDGAHGPDENMKVKNYQNGVKVLGAYLHYFAEKSIEG</sequence>
<dbReference type="Proteomes" id="UP000179179">
    <property type="component" value="Unassembled WGS sequence"/>
</dbReference>
<reference evidence="6 7" key="1">
    <citation type="journal article" date="2016" name="Genome Biol. Evol.">
        <title>Draft genome sequence of an aflatoxigenic Aspergillus species, A. bombycis.</title>
        <authorList>
            <person name="Moore G.G."/>
            <person name="Mack B.M."/>
            <person name="Beltz S.B."/>
            <person name="Gilbert M.K."/>
        </authorList>
    </citation>
    <scope>NUCLEOTIDE SEQUENCE [LARGE SCALE GENOMIC DNA]</scope>
    <source>
        <strain evidence="7">NRRL 26010</strain>
    </source>
</reference>
<name>A0A1F8AD99_9EURO</name>
<dbReference type="OrthoDB" id="7832001at2759"/>
<dbReference type="InterPro" id="IPR002933">
    <property type="entry name" value="Peptidase_M20"/>
</dbReference>
<comment type="caution">
    <text evidence="6">The sequence shown here is derived from an EMBL/GenBank/DDBJ whole genome shotgun (WGS) entry which is preliminary data.</text>
</comment>
<dbReference type="PANTHER" id="PTHR43270">
    <property type="entry name" value="BETA-ALA-HIS DIPEPTIDASE"/>
    <property type="match status" value="1"/>
</dbReference>
<protein>
    <submittedName>
        <fullName evidence="6">Cys-Gly metallodipeptidase dug1</fullName>
    </submittedName>
</protein>
<dbReference type="SUPFAM" id="SSF53187">
    <property type="entry name" value="Zn-dependent exopeptidases"/>
    <property type="match status" value="1"/>
</dbReference>
<evidence type="ECO:0000259" key="5">
    <source>
        <dbReference type="Pfam" id="PF07687"/>
    </source>
</evidence>
<evidence type="ECO:0000256" key="4">
    <source>
        <dbReference type="ARBA" id="ARBA00022801"/>
    </source>
</evidence>
<dbReference type="AlphaFoldDB" id="A0A1F8AD99"/>
<dbReference type="EMBL" id="LYCR01000007">
    <property type="protein sequence ID" value="OGM49657.1"/>
    <property type="molecule type" value="Genomic_DNA"/>
</dbReference>
<dbReference type="Pfam" id="PF07687">
    <property type="entry name" value="M20_dimer"/>
    <property type="match status" value="1"/>
</dbReference>
<dbReference type="GeneID" id="34445209"/>
<accession>A0A1F8AD99</accession>
<dbReference type="GO" id="GO:0008233">
    <property type="term" value="F:peptidase activity"/>
    <property type="evidence" value="ECO:0007669"/>
    <property type="project" value="UniProtKB-KW"/>
</dbReference>